<gene>
    <name evidence="4" type="ORF">DPMN_126735</name>
</gene>
<dbReference type="Proteomes" id="UP000828390">
    <property type="component" value="Unassembled WGS sequence"/>
</dbReference>
<dbReference type="PROSITE" id="PS50837">
    <property type="entry name" value="NACHT"/>
    <property type="match status" value="1"/>
</dbReference>
<dbReference type="InterPro" id="IPR007111">
    <property type="entry name" value="NACHT_NTPase"/>
</dbReference>
<protein>
    <recommendedName>
        <fullName evidence="3">NACHT domain-containing protein</fullName>
    </recommendedName>
</protein>
<accession>A0A9D4H008</accession>
<keyword evidence="2" id="KW-0067">ATP-binding</keyword>
<dbReference type="PANTHER" id="PTHR46312:SF2">
    <property type="entry name" value="NUCLEOTIDE-BINDING OLIGOMERIZATION DOMAIN-CONTAINING PROTEIN 2-LIKE"/>
    <property type="match status" value="1"/>
</dbReference>
<evidence type="ECO:0000259" key="3">
    <source>
        <dbReference type="PROSITE" id="PS50837"/>
    </source>
</evidence>
<evidence type="ECO:0000313" key="5">
    <source>
        <dbReference type="Proteomes" id="UP000828390"/>
    </source>
</evidence>
<name>A0A9D4H008_DREPO</name>
<dbReference type="GO" id="GO:0005524">
    <property type="term" value="F:ATP binding"/>
    <property type="evidence" value="ECO:0007669"/>
    <property type="project" value="UniProtKB-KW"/>
</dbReference>
<reference evidence="4" key="1">
    <citation type="journal article" date="2019" name="bioRxiv">
        <title>The Genome of the Zebra Mussel, Dreissena polymorpha: A Resource for Invasive Species Research.</title>
        <authorList>
            <person name="McCartney M.A."/>
            <person name="Auch B."/>
            <person name="Kono T."/>
            <person name="Mallez S."/>
            <person name="Zhang Y."/>
            <person name="Obille A."/>
            <person name="Becker A."/>
            <person name="Abrahante J.E."/>
            <person name="Garbe J."/>
            <person name="Badalamenti J.P."/>
            <person name="Herman A."/>
            <person name="Mangelson H."/>
            <person name="Liachko I."/>
            <person name="Sullivan S."/>
            <person name="Sone E.D."/>
            <person name="Koren S."/>
            <person name="Silverstein K.A.T."/>
            <person name="Beckman K.B."/>
            <person name="Gohl D.M."/>
        </authorList>
    </citation>
    <scope>NUCLEOTIDE SEQUENCE</scope>
    <source>
        <strain evidence="4">Duluth1</strain>
        <tissue evidence="4">Whole animal</tissue>
    </source>
</reference>
<dbReference type="InterPro" id="IPR027417">
    <property type="entry name" value="P-loop_NTPase"/>
</dbReference>
<dbReference type="EMBL" id="JAIWYP010000005">
    <property type="protein sequence ID" value="KAH3824880.1"/>
    <property type="molecule type" value="Genomic_DNA"/>
</dbReference>
<sequence>MAANTNIFTAKETNNWFKACIALNYTKEGLINFIETELHRIHAAVGSGCGNCSIENLMACPTPGLCNKRKQHNCLFHQTKVFQPCQICDQVKQKIISFHRFYNPSWRNTRAERWATEPWEIGKCYLPPDGYKGVSVVQESDLNGILSLMLNCTHFDACLSSSLSPKPPDPQCPLEKIRQIGRDVRHTADCKVKDAELQNYFHTLTTLLADPKCLIYDPLATQARTKLTQLQNDRMSLVELGELLKDASQTLKQAKEAGESFSKVAERTLQEALQSIEASIQAGKQLIATVSTDSKEQLDVQTQDSVRKILEQTRVGIERIQQVDINHAMDDYGRDVDDMLRGLTAHYDTKLSYVTTSPLKVCVQEKLRDIYMPPKLLLMTKDKQSFKKTGMQIKNYENMFLKHAKENHKTFIQGEAGTGKSTFLAKLVMDWCRIKLEKQLKTKIAHTDTQTNYASFFNDSWSLHRYSFVFHITLRNSVKEISIYNMIKEQIIDSIYSSEEDRKKAYTLLNEIMKRELCLILLDGLDEWTGPGAGYNLPTLVTCHRQCVILITTRPWKVAEGTFNHSEMHTLLQLEGVNDPFELSRNLLSLMIDRKELSAKHLEFMRYVSEQKLNDLLLSPMMLSVIVCSYAEGITLKGSKCEIYCIILESLLKKANSKISEFQHPPFPCFTGTQYIQPNIEHLNRLAEAAFHLLFSNTRENSLVFGISELKLYKLEEELDTALTSGILSETPKASVLRLSSSFSFIHKSFQEFLAAYHIARNTQTINGIISGYLKRSNNSYLDVTEVLTFLCGLDISAANTLSDMMDKCDQLHYLKYEFKPSPFQHCVLSGYREAIANAKTCINLKLSHFNIDDENIHPDLHSLWVMNASSVEVLRVTVFSRDPLFDGKSSPECEKSSSTMDFELSSCHKLKVLKLYGYGVCLKDIVSSATSVCPVRFLLNNSDPAEQPFHVLPSIEHIELGDVTCSNTWLRSLFNIIKTVKHNVKCLLEDCEITSFVNGTMDNSYSIEHTQIRRNFICKGNVIYATNIFIGIDNAIDAVWEAWCSLDMTNLSVFVCLNSSTMKLVSSSGNSQISRTQMECLNNLSLSYNTCKWTQEVKSIVLETLAFKLIDDNPFLLKALHSLNIKSLSLSGGLDSYKGEHGPLLSHALSSLNKLETLILEVDIKRFEECICLLKALRGLPIISLSVRLNRFTEKDASELSHSLLSLKQLETLDLEFIDISPFPSETLHDVRINLLLKSLSLRLARLTGQDVSELPHSLSSLEQLEVRCLDIRDDSNKPGLWKVLHGLHIKNLSLNCKFGKLTKEHVLSLADALPTLTRLENLTMNCLDSSNPDLLEILRSLNSSGVCVRLNS</sequence>
<evidence type="ECO:0000256" key="1">
    <source>
        <dbReference type="ARBA" id="ARBA00022741"/>
    </source>
</evidence>
<reference evidence="4" key="2">
    <citation type="submission" date="2020-11" db="EMBL/GenBank/DDBJ databases">
        <authorList>
            <person name="McCartney M.A."/>
            <person name="Auch B."/>
            <person name="Kono T."/>
            <person name="Mallez S."/>
            <person name="Becker A."/>
            <person name="Gohl D.M."/>
            <person name="Silverstein K.A.T."/>
            <person name="Koren S."/>
            <person name="Bechman K.B."/>
            <person name="Herman A."/>
            <person name="Abrahante J.E."/>
            <person name="Garbe J."/>
        </authorList>
    </citation>
    <scope>NUCLEOTIDE SEQUENCE</scope>
    <source>
        <strain evidence="4">Duluth1</strain>
        <tissue evidence="4">Whole animal</tissue>
    </source>
</reference>
<dbReference type="SUPFAM" id="SSF52540">
    <property type="entry name" value="P-loop containing nucleoside triphosphate hydrolases"/>
    <property type="match status" value="1"/>
</dbReference>
<dbReference type="SUPFAM" id="SSF52047">
    <property type="entry name" value="RNI-like"/>
    <property type="match status" value="1"/>
</dbReference>
<organism evidence="4 5">
    <name type="scientific">Dreissena polymorpha</name>
    <name type="common">Zebra mussel</name>
    <name type="synonym">Mytilus polymorpha</name>
    <dbReference type="NCBI Taxonomy" id="45954"/>
    <lineage>
        <taxon>Eukaryota</taxon>
        <taxon>Metazoa</taxon>
        <taxon>Spiralia</taxon>
        <taxon>Lophotrochozoa</taxon>
        <taxon>Mollusca</taxon>
        <taxon>Bivalvia</taxon>
        <taxon>Autobranchia</taxon>
        <taxon>Heteroconchia</taxon>
        <taxon>Euheterodonta</taxon>
        <taxon>Imparidentia</taxon>
        <taxon>Neoheterodontei</taxon>
        <taxon>Myida</taxon>
        <taxon>Dreissenoidea</taxon>
        <taxon>Dreissenidae</taxon>
        <taxon>Dreissena</taxon>
    </lineage>
</organism>
<dbReference type="Gene3D" id="3.80.10.10">
    <property type="entry name" value="Ribonuclease Inhibitor"/>
    <property type="match status" value="1"/>
</dbReference>
<keyword evidence="1" id="KW-0547">Nucleotide-binding</keyword>
<keyword evidence="5" id="KW-1185">Reference proteome</keyword>
<dbReference type="PANTHER" id="PTHR46312">
    <property type="entry name" value="NACHT DOMAIN-CONTAINING PROTEIN"/>
    <property type="match status" value="1"/>
</dbReference>
<dbReference type="InterPro" id="IPR027897">
    <property type="entry name" value="DUF4559"/>
</dbReference>
<dbReference type="Pfam" id="PF15112">
    <property type="entry name" value="DUF4559"/>
    <property type="match status" value="1"/>
</dbReference>
<dbReference type="InterPro" id="IPR032675">
    <property type="entry name" value="LRR_dom_sf"/>
</dbReference>
<feature type="domain" description="NACHT" evidence="3">
    <location>
        <begin position="408"/>
        <end position="527"/>
    </location>
</feature>
<dbReference type="Gene3D" id="3.40.50.300">
    <property type="entry name" value="P-loop containing nucleotide triphosphate hydrolases"/>
    <property type="match status" value="1"/>
</dbReference>
<comment type="caution">
    <text evidence="4">The sequence shown here is derived from an EMBL/GenBank/DDBJ whole genome shotgun (WGS) entry which is preliminary data.</text>
</comment>
<proteinExistence type="predicted"/>
<evidence type="ECO:0000256" key="2">
    <source>
        <dbReference type="ARBA" id="ARBA00022840"/>
    </source>
</evidence>
<evidence type="ECO:0000313" key="4">
    <source>
        <dbReference type="EMBL" id="KAH3824880.1"/>
    </source>
</evidence>